<evidence type="ECO:0000259" key="5">
    <source>
        <dbReference type="Pfam" id="PF02776"/>
    </source>
</evidence>
<evidence type="ECO:0000313" key="7">
    <source>
        <dbReference type="Proteomes" id="UP000671908"/>
    </source>
</evidence>
<dbReference type="PANTHER" id="PTHR42818:SF1">
    <property type="entry name" value="SULFOPYRUVATE DECARBOXYLASE"/>
    <property type="match status" value="1"/>
</dbReference>
<feature type="domain" description="Thiamine pyrophosphate enzyme N-terminal TPP-binding" evidence="5">
    <location>
        <begin position="6"/>
        <end position="114"/>
    </location>
</feature>
<accession>A0A975F7C9</accession>
<dbReference type="InterPro" id="IPR000399">
    <property type="entry name" value="TPP-bd_CS"/>
</dbReference>
<keyword evidence="7" id="KW-1185">Reference proteome</keyword>
<dbReference type="CDD" id="cd03371">
    <property type="entry name" value="TPP_PpyrDC"/>
    <property type="match status" value="1"/>
</dbReference>
<dbReference type="PROSITE" id="PS00187">
    <property type="entry name" value="TPP_ENZYMES"/>
    <property type="match status" value="1"/>
</dbReference>
<dbReference type="GO" id="GO:0000287">
    <property type="term" value="F:magnesium ion binding"/>
    <property type="evidence" value="ECO:0007669"/>
    <property type="project" value="InterPro"/>
</dbReference>
<dbReference type="InterPro" id="IPR012001">
    <property type="entry name" value="Thiamin_PyroP_enz_TPP-bd_dom"/>
</dbReference>
<dbReference type="CDD" id="cd07035">
    <property type="entry name" value="TPP_PYR_POX_like"/>
    <property type="match status" value="1"/>
</dbReference>
<dbReference type="Pfam" id="PF02775">
    <property type="entry name" value="TPP_enzyme_C"/>
    <property type="match status" value="1"/>
</dbReference>
<dbReference type="EMBL" id="CP054142">
    <property type="protein sequence ID" value="QTQ15144.1"/>
    <property type="molecule type" value="Genomic_DNA"/>
</dbReference>
<dbReference type="KEGG" id="tpav:HRQ91_06195"/>
<reference evidence="6 7" key="1">
    <citation type="journal article" date="2021" name="Microbiol. Resour. Announc.">
        <title>Complete Genome Sequences of Three Human Oral Treponema parvum Isolates.</title>
        <authorList>
            <person name="Zeng H."/>
            <person name="Watt R.M."/>
        </authorList>
    </citation>
    <scope>NUCLEOTIDE SEQUENCE [LARGE SCALE GENOMIC DNA]</scope>
    <source>
        <strain evidence="6 7">ATCC 700770</strain>
    </source>
</reference>
<dbReference type="InterPro" id="IPR051818">
    <property type="entry name" value="TPP_dependent_decarboxylase"/>
</dbReference>
<dbReference type="GO" id="GO:0030976">
    <property type="term" value="F:thiamine pyrophosphate binding"/>
    <property type="evidence" value="ECO:0007669"/>
    <property type="project" value="InterPro"/>
</dbReference>
<dbReference type="EC" id="4.1.1.82" evidence="6"/>
<evidence type="ECO:0000259" key="4">
    <source>
        <dbReference type="Pfam" id="PF02775"/>
    </source>
</evidence>
<feature type="domain" description="Thiamine pyrophosphate enzyme TPP-binding" evidence="4">
    <location>
        <begin position="229"/>
        <end position="344"/>
    </location>
</feature>
<keyword evidence="2" id="KW-0786">Thiamine pyrophosphate</keyword>
<protein>
    <submittedName>
        <fullName evidence="6">Phosphonopyruvate decarboxylase</fullName>
        <ecNumber evidence="6">4.1.1.82</ecNumber>
    </submittedName>
</protein>
<dbReference type="FunFam" id="3.40.50.970:FF:000100">
    <property type="entry name" value="Putative phosphonopyruvate decarboxylase"/>
    <property type="match status" value="1"/>
</dbReference>
<dbReference type="Proteomes" id="UP000671908">
    <property type="component" value="Chromosome"/>
</dbReference>
<gene>
    <name evidence="6" type="primary">aepY</name>
    <name evidence="6" type="ORF">HRQ91_06195</name>
</gene>
<dbReference type="InterPro" id="IPR029061">
    <property type="entry name" value="THDP-binding"/>
</dbReference>
<sequence length="375" mass="41158">MIRPELFYNELKANGTDFFTGVPDSLLKNFCAYVTDNTQKNNHIIAANEGCATGLAAGYHFATGKIPLIYMQNSGLGNTVNPLLSLMDPEVYSVPVVLVVGWRGEPGVHDEPQHIKQGKVTIPLLEAMKIPYVILTADEGELKSQISECYNYVRSHNAPFAFVVKKNTFDAYKLKNDAPVQAELSREEAIELIMLNCEPGSAFVSTTGMASRELFELREKHGMSHKTDFLTVGSMGHASQIALSIAMQKPNRKIYCLDGDGASLMHMGGMTTIGTIGVKNFTHIVLNNGAHDSVGGQPTVALKIDLCRIAKAAGYEYTASISTPEELKKILLNPEIKNKLSFIEIKVHKGARSNLGRPTSTPEENKKAFMEFLYD</sequence>
<dbReference type="InterPro" id="IPR017684">
    <property type="entry name" value="Phosphono-pyrv_decarboxylase"/>
</dbReference>
<organism evidence="6 7">
    <name type="scientific">Treponema parvum</name>
    <dbReference type="NCBI Taxonomy" id="138851"/>
    <lineage>
        <taxon>Bacteria</taxon>
        <taxon>Pseudomonadati</taxon>
        <taxon>Spirochaetota</taxon>
        <taxon>Spirochaetia</taxon>
        <taxon>Spirochaetales</taxon>
        <taxon>Treponemataceae</taxon>
        <taxon>Treponema</taxon>
    </lineage>
</organism>
<dbReference type="AlphaFoldDB" id="A0A975F7C9"/>
<name>A0A975F7C9_9SPIR</name>
<dbReference type="PANTHER" id="PTHR42818">
    <property type="entry name" value="SULFOPYRUVATE DECARBOXYLASE SUBUNIT ALPHA"/>
    <property type="match status" value="1"/>
</dbReference>
<dbReference type="Gene3D" id="3.40.50.970">
    <property type="match status" value="2"/>
</dbReference>
<evidence type="ECO:0000256" key="3">
    <source>
        <dbReference type="ARBA" id="ARBA00023239"/>
    </source>
</evidence>
<dbReference type="NCBIfam" id="TIGR03297">
    <property type="entry name" value="Ppyr-DeCO2ase"/>
    <property type="match status" value="1"/>
</dbReference>
<proteinExistence type="predicted"/>
<dbReference type="GO" id="GO:0032923">
    <property type="term" value="P:organic phosphonate biosynthetic process"/>
    <property type="evidence" value="ECO:0007669"/>
    <property type="project" value="InterPro"/>
</dbReference>
<dbReference type="Pfam" id="PF02776">
    <property type="entry name" value="TPP_enzyme_N"/>
    <property type="match status" value="1"/>
</dbReference>
<dbReference type="GO" id="GO:0033980">
    <property type="term" value="F:phosphonopyruvate decarboxylase activity"/>
    <property type="evidence" value="ECO:0007669"/>
    <property type="project" value="UniProtKB-EC"/>
</dbReference>
<evidence type="ECO:0000256" key="1">
    <source>
        <dbReference type="ARBA" id="ARBA00022793"/>
    </source>
</evidence>
<evidence type="ECO:0000256" key="2">
    <source>
        <dbReference type="ARBA" id="ARBA00023052"/>
    </source>
</evidence>
<dbReference type="RefSeq" id="WP_210120747.1">
    <property type="nucleotide sequence ID" value="NZ_CP054142.1"/>
</dbReference>
<dbReference type="InterPro" id="IPR011766">
    <property type="entry name" value="TPP_enzyme_TPP-bd"/>
</dbReference>
<keyword evidence="1" id="KW-0210">Decarboxylase</keyword>
<evidence type="ECO:0000313" key="6">
    <source>
        <dbReference type="EMBL" id="QTQ15144.1"/>
    </source>
</evidence>
<keyword evidence="3 6" id="KW-0456">Lyase</keyword>
<dbReference type="SUPFAM" id="SSF52518">
    <property type="entry name" value="Thiamin diphosphate-binding fold (THDP-binding)"/>
    <property type="match status" value="2"/>
</dbReference>